<dbReference type="AlphaFoldDB" id="A0A2S6ALW7"/>
<proteinExistence type="predicted"/>
<dbReference type="InterPro" id="IPR036873">
    <property type="entry name" value="Rhodanese-like_dom_sf"/>
</dbReference>
<accession>A0A2S6ALW7</accession>
<dbReference type="RefSeq" id="WP_104374740.1">
    <property type="nucleotide sequence ID" value="NZ_PSZC01000015.1"/>
</dbReference>
<sequence length="130" mass="13598">MSAEDLLAQARAGLNRVEPVTAAHRLAEGALVVDIRPHANRLAEGEIPGAVVVERIVLEWRLDPHGSHRLPDLTSDTEVIIVCNEGYASSLAAADAQRLGLTRATDLVGGFRAWKAAGLPVAPGGSPAVP</sequence>
<feature type="domain" description="Rhodanese" evidence="1">
    <location>
        <begin position="26"/>
        <end position="123"/>
    </location>
</feature>
<dbReference type="EMBL" id="PSZC01000015">
    <property type="protein sequence ID" value="PPJ36224.1"/>
    <property type="molecule type" value="Genomic_DNA"/>
</dbReference>
<evidence type="ECO:0000259" key="1">
    <source>
        <dbReference type="PROSITE" id="PS50206"/>
    </source>
</evidence>
<reference evidence="2 3" key="1">
    <citation type="submission" date="2018-02" db="EMBL/GenBank/DDBJ databases">
        <title>8 Nocardia nova and 1 Nocardia cyriacigeorgica strain used for evolution to TMP-SMX.</title>
        <authorList>
            <person name="Mehta H."/>
            <person name="Weng J."/>
            <person name="Shamoo Y."/>
        </authorList>
    </citation>
    <scope>NUCLEOTIDE SEQUENCE [LARGE SCALE GENOMIC DNA]</scope>
    <source>
        <strain evidence="2 3">MDA3139</strain>
    </source>
</reference>
<organism evidence="2 3">
    <name type="scientific">Nocardia nova</name>
    <dbReference type="NCBI Taxonomy" id="37330"/>
    <lineage>
        <taxon>Bacteria</taxon>
        <taxon>Bacillati</taxon>
        <taxon>Actinomycetota</taxon>
        <taxon>Actinomycetes</taxon>
        <taxon>Mycobacteriales</taxon>
        <taxon>Nocardiaceae</taxon>
        <taxon>Nocardia</taxon>
    </lineage>
</organism>
<dbReference type="InterPro" id="IPR001763">
    <property type="entry name" value="Rhodanese-like_dom"/>
</dbReference>
<dbReference type="OrthoDB" id="4828183at2"/>
<dbReference type="Gene3D" id="3.40.250.10">
    <property type="entry name" value="Rhodanese-like domain"/>
    <property type="match status" value="1"/>
</dbReference>
<gene>
    <name evidence="2" type="ORF">C5E45_21105</name>
</gene>
<dbReference type="PROSITE" id="PS50206">
    <property type="entry name" value="RHODANESE_3"/>
    <property type="match status" value="1"/>
</dbReference>
<dbReference type="Proteomes" id="UP000239874">
    <property type="component" value="Unassembled WGS sequence"/>
</dbReference>
<dbReference type="SMART" id="SM00450">
    <property type="entry name" value="RHOD"/>
    <property type="match status" value="1"/>
</dbReference>
<dbReference type="Pfam" id="PF00581">
    <property type="entry name" value="Rhodanese"/>
    <property type="match status" value="1"/>
</dbReference>
<evidence type="ECO:0000313" key="3">
    <source>
        <dbReference type="Proteomes" id="UP000239874"/>
    </source>
</evidence>
<name>A0A2S6ALW7_9NOCA</name>
<protein>
    <submittedName>
        <fullName evidence="2">Sulfurtransferase</fullName>
    </submittedName>
</protein>
<keyword evidence="2" id="KW-0808">Transferase</keyword>
<dbReference type="GO" id="GO:0016740">
    <property type="term" value="F:transferase activity"/>
    <property type="evidence" value="ECO:0007669"/>
    <property type="project" value="UniProtKB-KW"/>
</dbReference>
<evidence type="ECO:0000313" key="2">
    <source>
        <dbReference type="EMBL" id="PPJ36224.1"/>
    </source>
</evidence>
<dbReference type="SUPFAM" id="SSF52821">
    <property type="entry name" value="Rhodanese/Cell cycle control phosphatase"/>
    <property type="match status" value="1"/>
</dbReference>
<comment type="caution">
    <text evidence="2">The sequence shown here is derived from an EMBL/GenBank/DDBJ whole genome shotgun (WGS) entry which is preliminary data.</text>
</comment>